<dbReference type="PANTHER" id="PTHR44259:SF114">
    <property type="entry name" value="OS06G0707300 PROTEIN"/>
    <property type="match status" value="1"/>
</dbReference>
<gene>
    <name evidence="2" type="ORF">TanjilG_29776</name>
</gene>
<dbReference type="Gramene" id="OIW21120">
    <property type="protein sequence ID" value="OIW21120"/>
    <property type="gene ID" value="TanjilG_29776"/>
</dbReference>
<comment type="caution">
    <text evidence="2">The sequence shown here is derived from an EMBL/GenBank/DDBJ whole genome shotgun (WGS) entry which is preliminary data.</text>
</comment>
<dbReference type="PANTHER" id="PTHR44259">
    <property type="entry name" value="OS07G0183000 PROTEIN-RELATED"/>
    <property type="match status" value="1"/>
</dbReference>
<accession>A0A394DCQ9</accession>
<reference evidence="2 3" key="1">
    <citation type="journal article" date="2017" name="Plant Biotechnol. J.">
        <title>A comprehensive draft genome sequence for lupin (Lupinus angustifolius), an emerging health food: insights into plant-microbe interactions and legume evolution.</title>
        <authorList>
            <person name="Hane J.K."/>
            <person name="Ming Y."/>
            <person name="Kamphuis L.G."/>
            <person name="Nelson M.N."/>
            <person name="Garg G."/>
            <person name="Atkins C.A."/>
            <person name="Bayer P.E."/>
            <person name="Bravo A."/>
            <person name="Bringans S."/>
            <person name="Cannon S."/>
            <person name="Edwards D."/>
            <person name="Foley R."/>
            <person name="Gao L.L."/>
            <person name="Harrison M.J."/>
            <person name="Huang W."/>
            <person name="Hurgobin B."/>
            <person name="Li S."/>
            <person name="Liu C.W."/>
            <person name="McGrath A."/>
            <person name="Morahan G."/>
            <person name="Murray J."/>
            <person name="Weller J."/>
            <person name="Jian J."/>
            <person name="Singh K.B."/>
        </authorList>
    </citation>
    <scope>NUCLEOTIDE SEQUENCE [LARGE SCALE GENOMIC DNA]</scope>
    <source>
        <strain evidence="3">cv. Tanjil</strain>
        <tissue evidence="2">Whole plant</tissue>
    </source>
</reference>
<dbReference type="AlphaFoldDB" id="A0A394DCQ9"/>
<dbReference type="Pfam" id="PF03478">
    <property type="entry name" value="Beta-prop_KIB1-4"/>
    <property type="match status" value="1"/>
</dbReference>
<protein>
    <recommendedName>
        <fullName evidence="1">F-box domain-containing protein</fullName>
    </recommendedName>
</protein>
<dbReference type="OrthoDB" id="1436695at2759"/>
<dbReference type="SUPFAM" id="SSF81383">
    <property type="entry name" value="F-box domain"/>
    <property type="match status" value="1"/>
</dbReference>
<evidence type="ECO:0000313" key="2">
    <source>
        <dbReference type="EMBL" id="OIW21120.1"/>
    </source>
</evidence>
<keyword evidence="3" id="KW-1185">Reference proteome</keyword>
<evidence type="ECO:0000259" key="1">
    <source>
        <dbReference type="PROSITE" id="PS50181"/>
    </source>
</evidence>
<dbReference type="Gene3D" id="1.20.1280.50">
    <property type="match status" value="1"/>
</dbReference>
<dbReference type="KEGG" id="lang:109339364"/>
<evidence type="ECO:0000313" key="3">
    <source>
        <dbReference type="Proteomes" id="UP000188354"/>
    </source>
</evidence>
<dbReference type="InterPro" id="IPR036047">
    <property type="entry name" value="F-box-like_dom_sf"/>
</dbReference>
<dbReference type="EMBL" id="MLAU01019833">
    <property type="protein sequence ID" value="OIW21120.1"/>
    <property type="molecule type" value="Genomic_DNA"/>
</dbReference>
<dbReference type="PROSITE" id="PS50181">
    <property type="entry name" value="FBOX"/>
    <property type="match status" value="1"/>
</dbReference>
<feature type="domain" description="F-box" evidence="1">
    <location>
        <begin position="17"/>
        <end position="56"/>
    </location>
</feature>
<proteinExistence type="predicted"/>
<dbReference type="SMART" id="SM00256">
    <property type="entry name" value="FBOX"/>
    <property type="match status" value="1"/>
</dbReference>
<dbReference type="InterPro" id="IPR005174">
    <property type="entry name" value="KIB1-4_b-propeller"/>
</dbReference>
<name>A0A394DCQ9_LUPAN</name>
<dbReference type="Pfam" id="PF00646">
    <property type="entry name" value="F-box"/>
    <property type="match status" value="1"/>
</dbReference>
<dbReference type="Proteomes" id="UP000188354">
    <property type="component" value="Unassembled WGS sequence"/>
</dbReference>
<organism evidence="2 3">
    <name type="scientific">Lupinus angustifolius</name>
    <name type="common">Narrow-leaved blue lupine</name>
    <dbReference type="NCBI Taxonomy" id="3871"/>
    <lineage>
        <taxon>Eukaryota</taxon>
        <taxon>Viridiplantae</taxon>
        <taxon>Streptophyta</taxon>
        <taxon>Embryophyta</taxon>
        <taxon>Tracheophyta</taxon>
        <taxon>Spermatophyta</taxon>
        <taxon>Magnoliopsida</taxon>
        <taxon>eudicotyledons</taxon>
        <taxon>Gunneridae</taxon>
        <taxon>Pentapetalae</taxon>
        <taxon>rosids</taxon>
        <taxon>fabids</taxon>
        <taxon>Fabales</taxon>
        <taxon>Fabaceae</taxon>
        <taxon>Papilionoideae</taxon>
        <taxon>50 kb inversion clade</taxon>
        <taxon>genistoids sensu lato</taxon>
        <taxon>core genistoids</taxon>
        <taxon>Genisteae</taxon>
        <taxon>Lupinus</taxon>
    </lineage>
</organism>
<sequence>MSAPTAEMICSMSYGGNSNWSGLPLDLMELILQNLTIMDYLKCRQICKSWQNMVDDAISTKGKCPPKPHFPLLLHPTHTILHPIDLIEQKYYTLPTELKDGTSLKWLIGEKTWCSQRNNVEHYVNVFTSVEGWLVIQDYFNKRWKEQYQFWGLICFYNPVSRAMIKLPKLCFTTEENDSYESSKVVVSSKPDCEESIVVILLFQYYSDHRLFFCNVRGISWTEIEIKHSPEICYSDIAIHGSKLYAITKVGCSEYVVVYNLSNPNVVTSERIVMVQQGFTFPHWKLECYAYEKSFLLIDSTCGDLFIVQCKLRYEDDFGQWPKEFAVYKLDKSGPRWLKIESFDDRVLLLDDKGVQFTTNLDGSCMKSMSRNCVYFSLSTKFSRETVNSVGVFSLIDKEIKCFLPFLVHEVGSVWFTPSLW</sequence>
<dbReference type="InterPro" id="IPR001810">
    <property type="entry name" value="F-box_dom"/>
</dbReference>
<dbReference type="InterPro" id="IPR050942">
    <property type="entry name" value="F-box_BR-signaling"/>
</dbReference>